<name>A0A0F9BGH5_9ZZZZ</name>
<comment type="caution">
    <text evidence="1">The sequence shown here is derived from an EMBL/GenBank/DDBJ whole genome shotgun (WGS) entry which is preliminary data.</text>
</comment>
<feature type="non-terminal residue" evidence="1">
    <location>
        <position position="1"/>
    </location>
</feature>
<accession>A0A0F9BGH5</accession>
<sequence length="230" mass="25177">NEQLLVDGDTLAGTGFESIDRVTASSAYATAVSWTANDEDIYGIDKSANSWSDPVTNHASGADRFLTDDLIRDTNATLENNGARTNLMITGNDTKWRIFGLYENQVRYPGVLQKDQLVEIGINGVSTDAGITAGIRVATVYGIPMFAAQAVTKDTISRIYLLDTTDNDETGESRLFIKLLYPTLYFESGMSAASPDPFAINRFGTQGMYYTSGELICTFFKVQGSIRDLR</sequence>
<gene>
    <name evidence="1" type="ORF">LCGC14_2792520</name>
</gene>
<evidence type="ECO:0000313" key="1">
    <source>
        <dbReference type="EMBL" id="KKK83521.1"/>
    </source>
</evidence>
<dbReference type="AlphaFoldDB" id="A0A0F9BGH5"/>
<dbReference type="EMBL" id="LAZR01052183">
    <property type="protein sequence ID" value="KKK83521.1"/>
    <property type="molecule type" value="Genomic_DNA"/>
</dbReference>
<proteinExistence type="predicted"/>
<protein>
    <submittedName>
        <fullName evidence="1">Uncharacterized protein</fullName>
    </submittedName>
</protein>
<organism evidence="1">
    <name type="scientific">marine sediment metagenome</name>
    <dbReference type="NCBI Taxonomy" id="412755"/>
    <lineage>
        <taxon>unclassified sequences</taxon>
        <taxon>metagenomes</taxon>
        <taxon>ecological metagenomes</taxon>
    </lineage>
</organism>
<reference evidence="1" key="1">
    <citation type="journal article" date="2015" name="Nature">
        <title>Complex archaea that bridge the gap between prokaryotes and eukaryotes.</title>
        <authorList>
            <person name="Spang A."/>
            <person name="Saw J.H."/>
            <person name="Jorgensen S.L."/>
            <person name="Zaremba-Niedzwiedzka K."/>
            <person name="Martijn J."/>
            <person name="Lind A.E."/>
            <person name="van Eijk R."/>
            <person name="Schleper C."/>
            <person name="Guy L."/>
            <person name="Ettema T.J."/>
        </authorList>
    </citation>
    <scope>NUCLEOTIDE SEQUENCE</scope>
</reference>